<dbReference type="HOGENOM" id="CLU_076384_1_0_1"/>
<dbReference type="SUPFAM" id="SSF57959">
    <property type="entry name" value="Leucine zipper domain"/>
    <property type="match status" value="1"/>
</dbReference>
<feature type="region of interest" description="Disordered" evidence="4">
    <location>
        <begin position="1"/>
        <end position="39"/>
    </location>
</feature>
<sequence>MDYGFVGSPSQSPNQSFFTTGHYFDSTSESSSPSSPHQINRMMLNSAPLHYDMFQYGATPSSYYPATQSAKISVEYNDQTTLGANVRRRRRSGSTSAPTKDKDTITNMHLRRRAQNRASQRAFRERKEKHVKGLELQLEDIHEKHQDLLQTYTRQSDEVAKLNNRIAELTTEINSLRSCQDQSFSDMLLPDKFDKFDAFSGHDMLHDGPDCYFDKTAVDLNSEFSLHSFEDSL</sequence>
<comment type="caution">
    <text evidence="6">The sequence shown here is derived from an EMBL/GenBank/DDBJ whole genome shotgun (WGS) entry which is preliminary data.</text>
</comment>
<dbReference type="eggNOG" id="ENOG502T0QK">
    <property type="taxonomic scope" value="Eukaryota"/>
</dbReference>
<dbReference type="PROSITE" id="PS00036">
    <property type="entry name" value="BZIP_BASIC"/>
    <property type="match status" value="1"/>
</dbReference>
<dbReference type="InterPro" id="IPR050936">
    <property type="entry name" value="AP-1-like"/>
</dbReference>
<evidence type="ECO:0000256" key="1">
    <source>
        <dbReference type="ARBA" id="ARBA00004123"/>
    </source>
</evidence>
<evidence type="ECO:0000256" key="2">
    <source>
        <dbReference type="ARBA" id="ARBA00023242"/>
    </source>
</evidence>
<dbReference type="InterPro" id="IPR004827">
    <property type="entry name" value="bZIP"/>
</dbReference>
<dbReference type="AlphaFoldDB" id="W9YGQ8"/>
<dbReference type="CDD" id="cd14688">
    <property type="entry name" value="bZIP_YAP"/>
    <property type="match status" value="1"/>
</dbReference>
<protein>
    <recommendedName>
        <fullName evidence="5">BZIP domain-containing protein</fullName>
    </recommendedName>
</protein>
<evidence type="ECO:0000256" key="3">
    <source>
        <dbReference type="SAM" id="Coils"/>
    </source>
</evidence>
<dbReference type="OrthoDB" id="2593073at2759"/>
<dbReference type="RefSeq" id="XP_007728972.1">
    <property type="nucleotide sequence ID" value="XM_007730782.1"/>
</dbReference>
<feature type="compositionally biased region" description="Low complexity" evidence="4">
    <location>
        <begin position="26"/>
        <end position="36"/>
    </location>
</feature>
<feature type="domain" description="BZIP" evidence="5">
    <location>
        <begin position="111"/>
        <end position="169"/>
    </location>
</feature>
<dbReference type="Gene3D" id="1.20.5.170">
    <property type="match status" value="1"/>
</dbReference>
<name>W9YGQ8_9EURO</name>
<dbReference type="GO" id="GO:0000976">
    <property type="term" value="F:transcription cis-regulatory region binding"/>
    <property type="evidence" value="ECO:0007669"/>
    <property type="project" value="InterPro"/>
</dbReference>
<dbReference type="InterPro" id="IPR046347">
    <property type="entry name" value="bZIP_sf"/>
</dbReference>
<organism evidence="6 7">
    <name type="scientific">Capronia epimyces CBS 606.96</name>
    <dbReference type="NCBI Taxonomy" id="1182542"/>
    <lineage>
        <taxon>Eukaryota</taxon>
        <taxon>Fungi</taxon>
        <taxon>Dikarya</taxon>
        <taxon>Ascomycota</taxon>
        <taxon>Pezizomycotina</taxon>
        <taxon>Eurotiomycetes</taxon>
        <taxon>Chaetothyriomycetidae</taxon>
        <taxon>Chaetothyriales</taxon>
        <taxon>Herpotrichiellaceae</taxon>
        <taxon>Capronia</taxon>
    </lineage>
</organism>
<proteinExistence type="predicted"/>
<dbReference type="GeneID" id="19164772"/>
<evidence type="ECO:0000259" key="5">
    <source>
        <dbReference type="PROSITE" id="PS50217"/>
    </source>
</evidence>
<dbReference type="PROSITE" id="PS50217">
    <property type="entry name" value="BZIP"/>
    <property type="match status" value="1"/>
</dbReference>
<evidence type="ECO:0000313" key="7">
    <source>
        <dbReference type="Proteomes" id="UP000019478"/>
    </source>
</evidence>
<dbReference type="GO" id="GO:0090575">
    <property type="term" value="C:RNA polymerase II transcription regulator complex"/>
    <property type="evidence" value="ECO:0007669"/>
    <property type="project" value="TreeGrafter"/>
</dbReference>
<keyword evidence="2" id="KW-0539">Nucleus</keyword>
<dbReference type="SMART" id="SM00338">
    <property type="entry name" value="BRLZ"/>
    <property type="match status" value="1"/>
</dbReference>
<dbReference type="PANTHER" id="PTHR40621:SF6">
    <property type="entry name" value="AP-1-LIKE TRANSCRIPTION FACTOR YAP1-RELATED"/>
    <property type="match status" value="1"/>
</dbReference>
<feature type="coiled-coil region" evidence="3">
    <location>
        <begin position="124"/>
        <end position="179"/>
    </location>
</feature>
<dbReference type="GO" id="GO:0001228">
    <property type="term" value="F:DNA-binding transcription activator activity, RNA polymerase II-specific"/>
    <property type="evidence" value="ECO:0007669"/>
    <property type="project" value="TreeGrafter"/>
</dbReference>
<reference evidence="6 7" key="1">
    <citation type="submission" date="2013-03" db="EMBL/GenBank/DDBJ databases">
        <title>The Genome Sequence of Capronia epimyces CBS 606.96.</title>
        <authorList>
            <consortium name="The Broad Institute Genomics Platform"/>
            <person name="Cuomo C."/>
            <person name="de Hoog S."/>
            <person name="Gorbushina A."/>
            <person name="Walker B."/>
            <person name="Young S.K."/>
            <person name="Zeng Q."/>
            <person name="Gargeya S."/>
            <person name="Fitzgerald M."/>
            <person name="Haas B."/>
            <person name="Abouelleil A."/>
            <person name="Allen A.W."/>
            <person name="Alvarado L."/>
            <person name="Arachchi H.M."/>
            <person name="Berlin A.M."/>
            <person name="Chapman S.B."/>
            <person name="Gainer-Dewar J."/>
            <person name="Goldberg J."/>
            <person name="Griggs A."/>
            <person name="Gujja S."/>
            <person name="Hansen M."/>
            <person name="Howarth C."/>
            <person name="Imamovic A."/>
            <person name="Ireland A."/>
            <person name="Larimer J."/>
            <person name="McCowan C."/>
            <person name="Murphy C."/>
            <person name="Pearson M."/>
            <person name="Poon T.W."/>
            <person name="Priest M."/>
            <person name="Roberts A."/>
            <person name="Saif S."/>
            <person name="Shea T."/>
            <person name="Sisk P."/>
            <person name="Sykes S."/>
            <person name="Wortman J."/>
            <person name="Nusbaum C."/>
            <person name="Birren B."/>
        </authorList>
    </citation>
    <scope>NUCLEOTIDE SEQUENCE [LARGE SCALE GENOMIC DNA]</scope>
    <source>
        <strain evidence="6 7">CBS 606.96</strain>
    </source>
</reference>
<feature type="region of interest" description="Disordered" evidence="4">
    <location>
        <begin position="81"/>
        <end position="104"/>
    </location>
</feature>
<evidence type="ECO:0000313" key="6">
    <source>
        <dbReference type="EMBL" id="EXJ92082.1"/>
    </source>
</evidence>
<dbReference type="Proteomes" id="UP000019478">
    <property type="component" value="Unassembled WGS sequence"/>
</dbReference>
<dbReference type="EMBL" id="AMGY01000001">
    <property type="protein sequence ID" value="EXJ92082.1"/>
    <property type="molecule type" value="Genomic_DNA"/>
</dbReference>
<accession>W9YGQ8</accession>
<keyword evidence="3" id="KW-0175">Coiled coil</keyword>
<keyword evidence="7" id="KW-1185">Reference proteome</keyword>
<comment type="subcellular location">
    <subcellularLocation>
        <location evidence="1">Nucleus</location>
    </subcellularLocation>
</comment>
<feature type="compositionally biased region" description="Polar residues" evidence="4">
    <location>
        <begin position="8"/>
        <end position="19"/>
    </location>
</feature>
<evidence type="ECO:0000256" key="4">
    <source>
        <dbReference type="SAM" id="MobiDB-lite"/>
    </source>
</evidence>
<dbReference type="PANTHER" id="PTHR40621">
    <property type="entry name" value="TRANSCRIPTION FACTOR KAPC-RELATED"/>
    <property type="match status" value="1"/>
</dbReference>
<dbReference type="STRING" id="1182542.W9YGQ8"/>
<dbReference type="Pfam" id="PF00170">
    <property type="entry name" value="bZIP_1"/>
    <property type="match status" value="1"/>
</dbReference>
<gene>
    <name evidence="6" type="ORF">A1O3_00632</name>
</gene>